<comment type="caution">
    <text evidence="1">The sequence shown here is derived from an EMBL/GenBank/DDBJ whole genome shotgun (WGS) entry which is preliminary data.</text>
</comment>
<proteinExistence type="predicted"/>
<dbReference type="AlphaFoldDB" id="A0AAV6YQN0"/>
<accession>A0AAV6YQN0</accession>
<reference evidence="1" key="1">
    <citation type="thesis" date="2020" institute="ProQuest LLC" country="789 East Eisenhower Parkway, Ann Arbor, MI, USA">
        <title>Comparative Genomics and Chromosome Evolution.</title>
        <authorList>
            <person name="Mudd A.B."/>
        </authorList>
    </citation>
    <scope>NUCLEOTIDE SEQUENCE</scope>
    <source>
        <strain evidence="1">237g6f4</strain>
        <tissue evidence="1">Blood</tissue>
    </source>
</reference>
<dbReference type="Proteomes" id="UP000824782">
    <property type="component" value="Unassembled WGS sequence"/>
</dbReference>
<gene>
    <name evidence="1" type="ORF">GDO81_022764</name>
</gene>
<keyword evidence="2" id="KW-1185">Reference proteome</keyword>
<organism evidence="1 2">
    <name type="scientific">Engystomops pustulosus</name>
    <name type="common">Tungara frog</name>
    <name type="synonym">Physalaemus pustulosus</name>
    <dbReference type="NCBI Taxonomy" id="76066"/>
    <lineage>
        <taxon>Eukaryota</taxon>
        <taxon>Metazoa</taxon>
        <taxon>Chordata</taxon>
        <taxon>Craniata</taxon>
        <taxon>Vertebrata</taxon>
        <taxon>Euteleostomi</taxon>
        <taxon>Amphibia</taxon>
        <taxon>Batrachia</taxon>
        <taxon>Anura</taxon>
        <taxon>Neobatrachia</taxon>
        <taxon>Hyloidea</taxon>
        <taxon>Leptodactylidae</taxon>
        <taxon>Leiuperinae</taxon>
        <taxon>Engystomops</taxon>
    </lineage>
</organism>
<evidence type="ECO:0000313" key="2">
    <source>
        <dbReference type="Proteomes" id="UP000824782"/>
    </source>
</evidence>
<protein>
    <submittedName>
        <fullName evidence="1">Uncharacterized protein</fullName>
    </submittedName>
</protein>
<evidence type="ECO:0000313" key="1">
    <source>
        <dbReference type="EMBL" id="KAG8538368.1"/>
    </source>
</evidence>
<sequence length="79" mass="8776">MKLSGCNAKSVPDARVQCIVHSSGLCMGRRSLIHPLRLLGAGVHDELLGCGGKTWRWCARSLWWRRGCESVSRNMLSSH</sequence>
<name>A0AAV6YQN0_ENGPU</name>
<dbReference type="EMBL" id="WNYA01021744">
    <property type="protein sequence ID" value="KAG8538368.1"/>
    <property type="molecule type" value="Genomic_DNA"/>
</dbReference>